<protein>
    <submittedName>
        <fullName evidence="1">WGS project CAEQ00000000 data, annotated contig 1173</fullName>
    </submittedName>
</protein>
<keyword evidence="2" id="KW-1185">Reference proteome</keyword>
<sequence>MLLFCVIALICTISDLVIPFCFFRGLLVTSVSSGEEVVRISEKYKVYNNVQSTGLLSIGSDWGGVGWSVSQRIIFNLLQLMPLVKDVAAMFCGGVILLRGSHWCRVNALNRELLGATSYGEVLQQLTEVVSAAVPNIPLNQRATRDHHPLAKRIGII</sequence>
<reference evidence="2" key="1">
    <citation type="submission" date="2011-07" db="EMBL/GenBank/DDBJ databases">
        <title>Divergent evolution of antigenic variation in African trypanosomes.</title>
        <authorList>
            <person name="Jackson A.P."/>
            <person name="Berry A."/>
            <person name="Allison H.C."/>
            <person name="Burton P."/>
            <person name="Anderson J."/>
            <person name="Aslett M."/>
            <person name="Brown R."/>
            <person name="Corton N."/>
            <person name="Harris D."/>
            <person name="Hauser H."/>
            <person name="Gamble J."/>
            <person name="Gilderthorp R."/>
            <person name="McQuillan J."/>
            <person name="Quail M.A."/>
            <person name="Sanders M."/>
            <person name="Van Tonder A."/>
            <person name="Ginger M.L."/>
            <person name="Donelson J.E."/>
            <person name="Field M.C."/>
            <person name="Barry J.D."/>
            <person name="Berriman M."/>
            <person name="Hertz-Fowler C."/>
        </authorList>
    </citation>
    <scope>NUCLEOTIDE SEQUENCE [LARGE SCALE GENOMIC DNA]</scope>
    <source>
        <strain evidence="2">IL3000</strain>
    </source>
</reference>
<proteinExistence type="predicted"/>
<accession>F9W4D8</accession>
<dbReference type="VEuPathDB" id="TriTrypDB:TcIL3000_0_29490"/>
<dbReference type="Proteomes" id="UP000000702">
    <property type="component" value="Unassembled WGS sequence"/>
</dbReference>
<dbReference type="EMBL" id="CAEQ01000545">
    <property type="protein sequence ID" value="CCD12029.1"/>
    <property type="molecule type" value="Genomic_DNA"/>
</dbReference>
<evidence type="ECO:0000313" key="2">
    <source>
        <dbReference type="Proteomes" id="UP000000702"/>
    </source>
</evidence>
<organism evidence="1 2">
    <name type="scientific">Trypanosoma congolense (strain IL3000)</name>
    <dbReference type="NCBI Taxonomy" id="1068625"/>
    <lineage>
        <taxon>Eukaryota</taxon>
        <taxon>Discoba</taxon>
        <taxon>Euglenozoa</taxon>
        <taxon>Kinetoplastea</taxon>
        <taxon>Metakinetoplastina</taxon>
        <taxon>Trypanosomatida</taxon>
        <taxon>Trypanosomatidae</taxon>
        <taxon>Trypanosoma</taxon>
        <taxon>Nannomonas</taxon>
    </lineage>
</organism>
<reference evidence="1 2" key="2">
    <citation type="journal article" date="2012" name="Proc. Natl. Acad. Sci. U.S.A.">
        <title>Antigenic diversity is generated by distinct evolutionary mechanisms in African trypanosome species.</title>
        <authorList>
            <person name="Jackson A.P."/>
            <person name="Berry A."/>
            <person name="Aslett M."/>
            <person name="Allison H.C."/>
            <person name="Burton P."/>
            <person name="Vavrova-Anderson J."/>
            <person name="Brown R."/>
            <person name="Browne H."/>
            <person name="Corton N."/>
            <person name="Hauser H."/>
            <person name="Gamble J."/>
            <person name="Gilderthorp R."/>
            <person name="Marcello L."/>
            <person name="McQuillan J."/>
            <person name="Otto T.D."/>
            <person name="Quail M.A."/>
            <person name="Sanders M.J."/>
            <person name="van Tonder A."/>
            <person name="Ginger M.L."/>
            <person name="Field M.C."/>
            <person name="Barry J.D."/>
            <person name="Hertz-Fowler C."/>
            <person name="Berriman M."/>
        </authorList>
    </citation>
    <scope>NUCLEOTIDE SEQUENCE [LARGE SCALE GENOMIC DNA]</scope>
    <source>
        <strain evidence="1 2">IL3000</strain>
    </source>
</reference>
<gene>
    <name evidence="1" type="ORF">TCIL3000_0_29490</name>
</gene>
<evidence type="ECO:0000313" key="1">
    <source>
        <dbReference type="EMBL" id="CCD12029.1"/>
    </source>
</evidence>
<comment type="caution">
    <text evidence="1">The sequence shown here is derived from an EMBL/GenBank/DDBJ whole genome shotgun (WGS) entry which is preliminary data.</text>
</comment>
<dbReference type="AlphaFoldDB" id="F9W4D8"/>
<name>F9W4D8_TRYCI</name>